<feature type="transmembrane region" description="Helical" evidence="1">
    <location>
        <begin position="79"/>
        <end position="99"/>
    </location>
</feature>
<sequence length="188" mass="20206">MDHPLTTLRADFDAQAGRSLALPLAGAIVWAVIGLAALLLPQRPATLLLLFGSGAIFPLGLALAALLRERLLDNTNPLAKLMGLCVLMVNLLWALHLTLLSRDPALLPLSLGIGLGLHWIVFSWIIQHPLGIVHTVLRTVLATGLWWLFPVHPITAVAAAVVLAYLYSIVALATRRRNNQPAGQAQPV</sequence>
<keyword evidence="1" id="KW-0812">Transmembrane</keyword>
<organism evidence="2 3">
    <name type="scientific">Candidatus Chloroploca asiatica</name>
    <dbReference type="NCBI Taxonomy" id="1506545"/>
    <lineage>
        <taxon>Bacteria</taxon>
        <taxon>Bacillati</taxon>
        <taxon>Chloroflexota</taxon>
        <taxon>Chloroflexia</taxon>
        <taxon>Chloroflexales</taxon>
        <taxon>Chloroflexineae</taxon>
        <taxon>Oscillochloridaceae</taxon>
        <taxon>Candidatus Chloroploca</taxon>
    </lineage>
</organism>
<name>A0A2H3LA02_9CHLR</name>
<evidence type="ECO:0000256" key="1">
    <source>
        <dbReference type="SAM" id="Phobius"/>
    </source>
</evidence>
<reference evidence="2 3" key="1">
    <citation type="submission" date="2016-05" db="EMBL/GenBank/DDBJ databases">
        <authorList>
            <person name="Lavstsen T."/>
            <person name="Jespersen J.S."/>
        </authorList>
    </citation>
    <scope>NUCLEOTIDE SEQUENCE [LARGE SCALE GENOMIC DNA]</scope>
    <source>
        <strain evidence="2 3">B7-9</strain>
    </source>
</reference>
<feature type="transmembrane region" description="Helical" evidence="1">
    <location>
        <begin position="20"/>
        <end position="40"/>
    </location>
</feature>
<dbReference type="Proteomes" id="UP000220922">
    <property type="component" value="Unassembled WGS sequence"/>
</dbReference>
<dbReference type="Pfam" id="PF22765">
    <property type="entry name" value="DUF7010"/>
    <property type="match status" value="1"/>
</dbReference>
<protein>
    <submittedName>
        <fullName evidence="2">Uncharacterized protein</fullName>
    </submittedName>
</protein>
<feature type="transmembrane region" description="Helical" evidence="1">
    <location>
        <begin position="47"/>
        <end position="67"/>
    </location>
</feature>
<dbReference type="AlphaFoldDB" id="A0A2H3LA02"/>
<dbReference type="EMBL" id="LYXE01000050">
    <property type="protein sequence ID" value="PDW00235.1"/>
    <property type="molecule type" value="Genomic_DNA"/>
</dbReference>
<feature type="transmembrane region" description="Helical" evidence="1">
    <location>
        <begin position="106"/>
        <end position="126"/>
    </location>
</feature>
<dbReference type="InterPro" id="IPR053824">
    <property type="entry name" value="DUF7010"/>
</dbReference>
<dbReference type="RefSeq" id="WP_097651192.1">
    <property type="nucleotide sequence ID" value="NZ_LYXE01000050.1"/>
</dbReference>
<comment type="caution">
    <text evidence="2">The sequence shown here is derived from an EMBL/GenBank/DDBJ whole genome shotgun (WGS) entry which is preliminary data.</text>
</comment>
<proteinExistence type="predicted"/>
<keyword evidence="1" id="KW-1133">Transmembrane helix</keyword>
<dbReference type="OrthoDB" id="7630092at2"/>
<evidence type="ECO:0000313" key="2">
    <source>
        <dbReference type="EMBL" id="PDW00235.1"/>
    </source>
</evidence>
<gene>
    <name evidence="2" type="ORF">A9Q02_10470</name>
</gene>
<feature type="transmembrane region" description="Helical" evidence="1">
    <location>
        <begin position="146"/>
        <end position="167"/>
    </location>
</feature>
<keyword evidence="1" id="KW-0472">Membrane</keyword>
<keyword evidence="3" id="KW-1185">Reference proteome</keyword>
<accession>A0A2H3LA02</accession>
<evidence type="ECO:0000313" key="3">
    <source>
        <dbReference type="Proteomes" id="UP000220922"/>
    </source>
</evidence>